<gene>
    <name evidence="2" type="ORF">PSALAMII_LOCUS7899</name>
</gene>
<dbReference type="InterPro" id="IPR051678">
    <property type="entry name" value="AGP_Transferase"/>
</dbReference>
<name>A0A9W4NS02_9EURO</name>
<evidence type="ECO:0000259" key="1">
    <source>
        <dbReference type="Pfam" id="PF01636"/>
    </source>
</evidence>
<keyword evidence="3" id="KW-1185">Reference proteome</keyword>
<dbReference type="AlphaFoldDB" id="A0A9W4NS02"/>
<dbReference type="PANTHER" id="PTHR21310">
    <property type="entry name" value="AMINOGLYCOSIDE PHOSPHOTRANSFERASE-RELATED-RELATED"/>
    <property type="match status" value="1"/>
</dbReference>
<protein>
    <recommendedName>
        <fullName evidence="1">Aminoglycoside phosphotransferase domain-containing protein</fullName>
    </recommendedName>
</protein>
<proteinExistence type="predicted"/>
<dbReference type="InterPro" id="IPR002575">
    <property type="entry name" value="Aminoglycoside_PTrfase"/>
</dbReference>
<dbReference type="InterPro" id="IPR011009">
    <property type="entry name" value="Kinase-like_dom_sf"/>
</dbReference>
<accession>A0A9W4NS02</accession>
<sequence>MMSEESSKGCTACGWTLDQQEQCFYDSHVKLFYGASRRGVWSIGSDVVLKERPDEGPKTEVIALNYLRSHSNIPVPKILRDWVDGDGRYFVLQERIQGQTLEQDWSSLSKEQKVNIADDVIRIREQLRSFKSTSIQNIDQTPCCPSLLFSDRKPHGPFHSDNELWDAISLTLHDPPTKLFPQQALFNLKKRLPKCEPYVLTHCDLNLGNIMVKDGALAGILDWEFAAYYPIWYEYVSASWGWTEEDAEWKKLLRERMGVYGEGHDDAKDFWTDLRHLRKYPNLDEKGQEVLDRLSSQ</sequence>
<comment type="caution">
    <text evidence="2">The sequence shown here is derived from an EMBL/GenBank/DDBJ whole genome shotgun (WGS) entry which is preliminary data.</text>
</comment>
<evidence type="ECO:0000313" key="2">
    <source>
        <dbReference type="EMBL" id="CAG8402181.1"/>
    </source>
</evidence>
<dbReference type="SUPFAM" id="SSF56112">
    <property type="entry name" value="Protein kinase-like (PK-like)"/>
    <property type="match status" value="1"/>
</dbReference>
<dbReference type="Gene3D" id="3.90.1200.10">
    <property type="match status" value="1"/>
</dbReference>
<dbReference type="OrthoDB" id="8300194at2759"/>
<dbReference type="CDD" id="cd05120">
    <property type="entry name" value="APH_ChoK_like"/>
    <property type="match status" value="1"/>
</dbReference>
<organism evidence="2 3">
    <name type="scientific">Penicillium salamii</name>
    <dbReference type="NCBI Taxonomy" id="1612424"/>
    <lineage>
        <taxon>Eukaryota</taxon>
        <taxon>Fungi</taxon>
        <taxon>Dikarya</taxon>
        <taxon>Ascomycota</taxon>
        <taxon>Pezizomycotina</taxon>
        <taxon>Eurotiomycetes</taxon>
        <taxon>Eurotiomycetidae</taxon>
        <taxon>Eurotiales</taxon>
        <taxon>Aspergillaceae</taxon>
        <taxon>Penicillium</taxon>
    </lineage>
</organism>
<feature type="domain" description="Aminoglycoside phosphotransferase" evidence="1">
    <location>
        <begin position="51"/>
        <end position="249"/>
    </location>
</feature>
<dbReference type="Proteomes" id="UP001152649">
    <property type="component" value="Unassembled WGS sequence"/>
</dbReference>
<evidence type="ECO:0000313" key="3">
    <source>
        <dbReference type="Proteomes" id="UP001152649"/>
    </source>
</evidence>
<dbReference type="PANTHER" id="PTHR21310:SF15">
    <property type="entry name" value="AMINOGLYCOSIDE PHOSPHOTRANSFERASE DOMAIN-CONTAINING PROTEIN"/>
    <property type="match status" value="1"/>
</dbReference>
<dbReference type="EMBL" id="CAJVPG010000399">
    <property type="protein sequence ID" value="CAG8402181.1"/>
    <property type="molecule type" value="Genomic_DNA"/>
</dbReference>
<reference evidence="2" key="1">
    <citation type="submission" date="2021-07" db="EMBL/GenBank/DDBJ databases">
        <authorList>
            <person name="Branca A.L. A."/>
        </authorList>
    </citation>
    <scope>NUCLEOTIDE SEQUENCE</scope>
</reference>
<dbReference type="Pfam" id="PF01636">
    <property type="entry name" value="APH"/>
    <property type="match status" value="1"/>
</dbReference>